<name>A0A2K3UYN6_9DEIO</name>
<dbReference type="AlphaFoldDB" id="A0A2K3UYN6"/>
<keyword evidence="3" id="KW-1185">Reference proteome</keyword>
<evidence type="ECO:0000313" key="3">
    <source>
        <dbReference type="Proteomes" id="UP000236379"/>
    </source>
</evidence>
<proteinExistence type="predicted"/>
<feature type="compositionally biased region" description="Low complexity" evidence="1">
    <location>
        <begin position="169"/>
        <end position="179"/>
    </location>
</feature>
<sequence>MRYIITRPCLQEGSLRLLKYLESTFPTSGPAVFLDDKGDEHAVQVDRERGRVWGLGAVYHAQHLNVNDVLMITSLAPARYQVEAIVKPHAVPPAPRREYQTPTETRRVVISSTPHVREVRMQEVRPVPPTPSELNGEPRPADARPADARVPAEARAESPRNESARGESARPAAETARGPAPAPAPAPSRSVDVRFPEGGPASGRIESALGAGPALRPTPAPRPIPAEAEAQLGELARLTGYRLEELGGGVIQLRAELGTHAYTVLVARDDAARRSPAWSEPADYRVQITSELERPEAVARLTREALVALIEHARLAPLSPVDLRGYWKAGGVDLESAASVAELVSSHLAQRGAFSFVLLTLAQQPAHSVVSVQRLAERLGSGVNFAELGSILDTLSRAPFLALTPLPGGQYLLRVGVGDLLTDMAEYADGVRRRVRTPVRRDQVLV</sequence>
<dbReference type="Proteomes" id="UP000236379">
    <property type="component" value="Unassembled WGS sequence"/>
</dbReference>
<organism evidence="2 3">
    <name type="scientific">Deinococcus koreensis</name>
    <dbReference type="NCBI Taxonomy" id="2054903"/>
    <lineage>
        <taxon>Bacteria</taxon>
        <taxon>Thermotogati</taxon>
        <taxon>Deinococcota</taxon>
        <taxon>Deinococci</taxon>
        <taxon>Deinococcales</taxon>
        <taxon>Deinococcaceae</taxon>
        <taxon>Deinococcus</taxon>
    </lineage>
</organism>
<reference evidence="2 3" key="1">
    <citation type="submission" date="2018-01" db="EMBL/GenBank/DDBJ databases">
        <title>Deinococcus koreensis sp. nov., a radiation-resistant bacterium isolated from river water.</title>
        <authorList>
            <person name="Choi A."/>
        </authorList>
    </citation>
    <scope>NUCLEOTIDE SEQUENCE [LARGE SCALE GENOMIC DNA]</scope>
    <source>
        <strain evidence="2 3">SJW1-2</strain>
    </source>
</reference>
<feature type="region of interest" description="Disordered" evidence="1">
    <location>
        <begin position="112"/>
        <end position="224"/>
    </location>
</feature>
<evidence type="ECO:0000256" key="1">
    <source>
        <dbReference type="SAM" id="MobiDB-lite"/>
    </source>
</evidence>
<dbReference type="EMBL" id="PPPD01000001">
    <property type="protein sequence ID" value="PNY81642.1"/>
    <property type="molecule type" value="Genomic_DNA"/>
</dbReference>
<protein>
    <submittedName>
        <fullName evidence="2">Uncharacterized protein</fullName>
    </submittedName>
</protein>
<feature type="compositionally biased region" description="Basic and acidic residues" evidence="1">
    <location>
        <begin position="139"/>
        <end position="168"/>
    </location>
</feature>
<comment type="caution">
    <text evidence="2">The sequence shown here is derived from an EMBL/GenBank/DDBJ whole genome shotgun (WGS) entry which is preliminary data.</text>
</comment>
<dbReference type="RefSeq" id="WP_103312083.1">
    <property type="nucleotide sequence ID" value="NZ_PPPD01000001.1"/>
</dbReference>
<gene>
    <name evidence="2" type="ORF">CVO96_09890</name>
</gene>
<accession>A0A2K3UYN6</accession>
<evidence type="ECO:0000313" key="2">
    <source>
        <dbReference type="EMBL" id="PNY81642.1"/>
    </source>
</evidence>
<dbReference type="OrthoDB" id="59236at2"/>